<feature type="transmembrane region" description="Helical" evidence="7">
    <location>
        <begin position="174"/>
        <end position="191"/>
    </location>
</feature>
<dbReference type="RefSeq" id="WP_115869089.1">
    <property type="nucleotide sequence ID" value="NZ_QREG01000015.1"/>
</dbReference>
<keyword evidence="4 7" id="KW-1133">Transmembrane helix</keyword>
<evidence type="ECO:0000256" key="3">
    <source>
        <dbReference type="ARBA" id="ARBA00022692"/>
    </source>
</evidence>
<reference evidence="9 10" key="1">
    <citation type="submission" date="2018-07" db="EMBL/GenBank/DDBJ databases">
        <title>Genomic Encyclopedia of Type Strains, Phase IV (KMG-IV): sequencing the most valuable type-strain genomes for metagenomic binning, comparative biology and taxonomic classification.</title>
        <authorList>
            <person name="Goeker M."/>
        </authorList>
    </citation>
    <scope>NUCLEOTIDE SEQUENCE [LARGE SCALE GENOMIC DNA]</scope>
    <source>
        <strain evidence="9 10">DSM 4134</strain>
    </source>
</reference>
<dbReference type="AlphaFoldDB" id="A0A3D9L250"/>
<evidence type="ECO:0000256" key="1">
    <source>
        <dbReference type="ARBA" id="ARBA00004141"/>
    </source>
</evidence>
<organism evidence="9 10">
    <name type="scientific">Marinoscillum furvescens DSM 4134</name>
    <dbReference type="NCBI Taxonomy" id="1122208"/>
    <lineage>
        <taxon>Bacteria</taxon>
        <taxon>Pseudomonadati</taxon>
        <taxon>Bacteroidota</taxon>
        <taxon>Cytophagia</taxon>
        <taxon>Cytophagales</taxon>
        <taxon>Reichenbachiellaceae</taxon>
        <taxon>Marinoscillum</taxon>
    </lineage>
</organism>
<keyword evidence="5 7" id="KW-0472">Membrane</keyword>
<evidence type="ECO:0000259" key="8">
    <source>
        <dbReference type="PROSITE" id="PS50253"/>
    </source>
</evidence>
<name>A0A3D9L250_MARFU</name>
<feature type="domain" description="Heme-copper oxidase subunit III family profile" evidence="8">
    <location>
        <begin position="1"/>
        <end position="193"/>
    </location>
</feature>
<dbReference type="Gene3D" id="1.20.120.80">
    <property type="entry name" value="Cytochrome c oxidase, subunit III, four-helix bundle"/>
    <property type="match status" value="1"/>
</dbReference>
<feature type="transmembrane region" description="Helical" evidence="7">
    <location>
        <begin position="59"/>
        <end position="80"/>
    </location>
</feature>
<evidence type="ECO:0000256" key="7">
    <source>
        <dbReference type="SAM" id="Phobius"/>
    </source>
</evidence>
<dbReference type="Pfam" id="PF00510">
    <property type="entry name" value="COX3"/>
    <property type="match status" value="1"/>
</dbReference>
<comment type="caution">
    <text evidence="9">The sequence shown here is derived from an EMBL/GenBank/DDBJ whole genome shotgun (WGS) entry which is preliminary data.</text>
</comment>
<dbReference type="SUPFAM" id="SSF81452">
    <property type="entry name" value="Cytochrome c oxidase subunit III-like"/>
    <property type="match status" value="1"/>
</dbReference>
<proteinExistence type="inferred from homology"/>
<dbReference type="InterPro" id="IPR035973">
    <property type="entry name" value="Cyt_c_oxidase_su3-like_sf"/>
</dbReference>
<keyword evidence="10" id="KW-1185">Reference proteome</keyword>
<dbReference type="InterPro" id="IPR024791">
    <property type="entry name" value="Cyt_c/ubiquinol_Oxase_su3"/>
</dbReference>
<comment type="similarity">
    <text evidence="2 6">Belongs to the cytochrome c oxidase subunit 3 family.</text>
</comment>
<dbReference type="GO" id="GO:0005886">
    <property type="term" value="C:plasma membrane"/>
    <property type="evidence" value="ECO:0007669"/>
    <property type="project" value="UniProtKB-SubCell"/>
</dbReference>
<dbReference type="Proteomes" id="UP000256779">
    <property type="component" value="Unassembled WGS sequence"/>
</dbReference>
<dbReference type="OrthoDB" id="679789at2"/>
<evidence type="ECO:0000313" key="9">
    <source>
        <dbReference type="EMBL" id="RED96236.1"/>
    </source>
</evidence>
<dbReference type="InterPro" id="IPR013833">
    <property type="entry name" value="Cyt_c_oxidase_su3_a-hlx"/>
</dbReference>
<feature type="transmembrane region" description="Helical" evidence="7">
    <location>
        <begin position="22"/>
        <end position="44"/>
    </location>
</feature>
<dbReference type="GO" id="GO:0004129">
    <property type="term" value="F:cytochrome-c oxidase activity"/>
    <property type="evidence" value="ECO:0007669"/>
    <property type="project" value="InterPro"/>
</dbReference>
<accession>A0A3D9L250</accession>
<sequence>MERSADIPVGNVRVKSMHPKKFAMWLFLITVTMIFVSLTSAYIVKRAEGNWLLIEFPSMFQWTSAIIIISSVSMQMAYIFAKHNNLLGVRASLLGTALLAVAFIVGQFMSWGQLVNQDVFFVGNPAGSFIYVFTGLHVAHLVGGVIFLIIVLINAFRYKVHSKSMVQIEMCATYWHFLGGLWLYLYLFLILNN</sequence>
<gene>
    <name evidence="9" type="ORF">C7460_115127</name>
</gene>
<evidence type="ECO:0000256" key="5">
    <source>
        <dbReference type="ARBA" id="ARBA00023136"/>
    </source>
</evidence>
<evidence type="ECO:0000256" key="4">
    <source>
        <dbReference type="ARBA" id="ARBA00022989"/>
    </source>
</evidence>
<dbReference type="EMBL" id="QREG01000015">
    <property type="protein sequence ID" value="RED96236.1"/>
    <property type="molecule type" value="Genomic_DNA"/>
</dbReference>
<evidence type="ECO:0000313" key="10">
    <source>
        <dbReference type="Proteomes" id="UP000256779"/>
    </source>
</evidence>
<dbReference type="PANTHER" id="PTHR11403:SF10">
    <property type="entry name" value="CYTOCHROME C OXIDASE"/>
    <property type="match status" value="1"/>
</dbReference>
<protein>
    <submittedName>
        <fullName evidence="9">Cytochrome c oxidase subunit 3</fullName>
    </submittedName>
</protein>
<keyword evidence="3 6" id="KW-0812">Transmembrane</keyword>
<dbReference type="PROSITE" id="PS50253">
    <property type="entry name" value="COX3"/>
    <property type="match status" value="1"/>
</dbReference>
<dbReference type="InterPro" id="IPR000298">
    <property type="entry name" value="Cyt_c_oxidase-like_su3"/>
</dbReference>
<evidence type="ECO:0000256" key="2">
    <source>
        <dbReference type="ARBA" id="ARBA00010581"/>
    </source>
</evidence>
<evidence type="ECO:0000256" key="6">
    <source>
        <dbReference type="RuleBase" id="RU003376"/>
    </source>
</evidence>
<dbReference type="GO" id="GO:0019646">
    <property type="term" value="P:aerobic electron transport chain"/>
    <property type="evidence" value="ECO:0007669"/>
    <property type="project" value="InterPro"/>
</dbReference>
<dbReference type="PANTHER" id="PTHR11403">
    <property type="entry name" value="CYTOCHROME C OXIDASE SUBUNIT III"/>
    <property type="match status" value="1"/>
</dbReference>
<comment type="subcellular location">
    <subcellularLocation>
        <location evidence="6">Cell membrane</location>
        <topology evidence="6">Multi-pass membrane protein</topology>
    </subcellularLocation>
    <subcellularLocation>
        <location evidence="1">Membrane</location>
        <topology evidence="1">Multi-pass membrane protein</topology>
    </subcellularLocation>
</comment>
<feature type="transmembrane region" description="Helical" evidence="7">
    <location>
        <begin position="129"/>
        <end position="153"/>
    </location>
</feature>
<feature type="transmembrane region" description="Helical" evidence="7">
    <location>
        <begin position="87"/>
        <end position="109"/>
    </location>
</feature>